<accession>A0A6N2ADH5</accession>
<feature type="non-terminal residue" evidence="2">
    <location>
        <position position="69"/>
    </location>
</feature>
<proteinExistence type="predicted"/>
<sequence>MWAVESCCIVYVNKGPINLMPCLVWDSPFLLLYFLTYTFSSLLFSHNFLSFWTRNIWNTRLYYFKILLF</sequence>
<reference evidence="2" key="1">
    <citation type="submission" date="2019-05" db="EMBL/GenBank/DDBJ databases">
        <title>The de novo reference genome and transcriptome assemblies of the wild tomato species Solanum chilense.</title>
        <authorList>
            <person name="Stam R."/>
            <person name="Nosenko T."/>
            <person name="Hoerger A.C."/>
            <person name="Stephan W."/>
            <person name="Seidel M.A."/>
            <person name="Kuhn J.M.M."/>
            <person name="Haberer G."/>
            <person name="Tellier A."/>
        </authorList>
    </citation>
    <scope>NUCLEOTIDE SEQUENCE</scope>
    <source>
        <tissue evidence="2">Mature leaves</tissue>
    </source>
</reference>
<keyword evidence="1" id="KW-0472">Membrane</keyword>
<dbReference type="EMBL" id="RXGB01072047">
    <property type="protein sequence ID" value="TMW80216.1"/>
    <property type="molecule type" value="Genomic_DNA"/>
</dbReference>
<evidence type="ECO:0000256" key="1">
    <source>
        <dbReference type="SAM" id="Phobius"/>
    </source>
</evidence>
<comment type="caution">
    <text evidence="2">The sequence shown here is derived from an EMBL/GenBank/DDBJ whole genome shotgun (WGS) entry which is preliminary data.</text>
</comment>
<dbReference type="AlphaFoldDB" id="A0A6N2ADH5"/>
<feature type="transmembrane region" description="Helical" evidence="1">
    <location>
        <begin position="30"/>
        <end position="52"/>
    </location>
</feature>
<name>A0A6N2ADH5_SOLCI</name>
<protein>
    <submittedName>
        <fullName evidence="2">Uncharacterized protein</fullName>
    </submittedName>
</protein>
<gene>
    <name evidence="2" type="ORF">EJD97_022707</name>
</gene>
<keyword evidence="1" id="KW-0812">Transmembrane</keyword>
<evidence type="ECO:0000313" key="2">
    <source>
        <dbReference type="EMBL" id="TMW80216.1"/>
    </source>
</evidence>
<organism evidence="2">
    <name type="scientific">Solanum chilense</name>
    <name type="common">Tomato</name>
    <name type="synonym">Lycopersicon chilense</name>
    <dbReference type="NCBI Taxonomy" id="4083"/>
    <lineage>
        <taxon>Eukaryota</taxon>
        <taxon>Viridiplantae</taxon>
        <taxon>Streptophyta</taxon>
        <taxon>Embryophyta</taxon>
        <taxon>Tracheophyta</taxon>
        <taxon>Spermatophyta</taxon>
        <taxon>Magnoliopsida</taxon>
        <taxon>eudicotyledons</taxon>
        <taxon>Gunneridae</taxon>
        <taxon>Pentapetalae</taxon>
        <taxon>asterids</taxon>
        <taxon>lamiids</taxon>
        <taxon>Solanales</taxon>
        <taxon>Solanaceae</taxon>
        <taxon>Solanoideae</taxon>
        <taxon>Solaneae</taxon>
        <taxon>Solanum</taxon>
        <taxon>Solanum subgen. Lycopersicon</taxon>
    </lineage>
</organism>
<keyword evidence="1" id="KW-1133">Transmembrane helix</keyword>